<gene>
    <name evidence="2" type="ORF">DBRI00130_LOCUS30335</name>
</gene>
<feature type="region of interest" description="Disordered" evidence="1">
    <location>
        <begin position="2149"/>
        <end position="2255"/>
    </location>
</feature>
<feature type="compositionally biased region" description="Basic and acidic residues" evidence="1">
    <location>
        <begin position="2162"/>
        <end position="2207"/>
    </location>
</feature>
<accession>A0A7S4S715</accession>
<feature type="region of interest" description="Disordered" evidence="1">
    <location>
        <begin position="1856"/>
        <end position="2111"/>
    </location>
</feature>
<feature type="compositionally biased region" description="Polar residues" evidence="1">
    <location>
        <begin position="1896"/>
        <end position="1927"/>
    </location>
</feature>
<feature type="compositionally biased region" description="Polar residues" evidence="1">
    <location>
        <begin position="2223"/>
        <end position="2234"/>
    </location>
</feature>
<sequence>MTLTYMRTNVGSETEWDCDRYPDGPPAEFILAAVGTSTPPMPSAEENHNNMTDQSMHTQDTTIMEDDEEGIHHAGVSCVTLWGVSTVYEEKQTNNNEAPFRVHVSFLRKFGLENVGPGISIFVNPPKEEEEEETPEKGAGLVANMWRKQKQYAIYRRPKKRMEEKEGRERDYQEEKKEGDLFFERSNRTEATLSTEAPVTSLFFSTSVLNTFSSSSPSPLLLATMDYNGGISVLDCTSISLYAVHDEIGATKAASATIAAADSIKSFTKNRGKQEREEKEEDDDLPPTNAMEMVLLHPRERMLLLHNQFALSRKKKNNRIMLSPLKMDPVIHATWWNTVSIARDSENSEIKKIQEDFPQLPLLATITSCGTFTLWSFQYHHYPHIIFQTSIVEQQRRHRLNGFHDKNLEVSAEQTAIFSSMIHNGSSLPFLYRLQKASTQSHSPSSSLIMCAIEKVEPKTLISSLIQQHQYAEALSMASQFNYQDHAAEDEKGILDCCYKHLWSVNCDLDMLKSIQDDGYIIDIALGLENQNQKENRELSKIRDIWGEGLKRCRKVMQEKRGEDITLASYDYEKHDKNDSVIQCVASKLQSGIIRLGTYLLISNRIQGSANARKFDFFTTFMHLSIKDLAIAVGKRGDVDALTMLLIRHADELRFNEVRMEILNVLPLGLAIELRFIRHLLPCCGWSNGKIQGGAECDSLFVLDPPCGETKRGKEPSISLLRIVDLAYLIRDICCGIVESSIFSGFGTGRSKLALFTDDLDEAEVLLRASSFSHNYNSETDETETTSSLKTIMKDVAGWYYHRAIALHKFTGQLLSVMELCTLGLDRLGVGLQQQTEMNGYSSFENLYSLRAQAFHLNQLLMSGILPAALQSTTYSRNLSLNEECTLEHFESLGFEGFISLILGASENKTDVTNDAHEIVSRYQRYLRPMIDENSLYYMSCWKKGSCGAVEEDDDNLHSSLERCIIKFCLKRVRNVASTVNGRAAMLSSPELQSALSLCCMFANMSRTTLERADRIIQTPNMLTEFVIDAIVMASGGGGSTSFSVLERFWDLYECLPLRVPSLEEKDKTFLAYQQQIDRLYVYLIILDILSHWCQYGSSKELSFPIDLEAINLCAENSKLNDVSRQKDQVCDEEETIPCTRFVALGCKVIAAASGGFCRRIQLLSKLPPEQHPKQQHDLVLDFVTDMSGLDQKCFCSSLDINSILEVHLLLPLLYQHSFQALKMILQECPAWFDCNVVESYILAFVREAALLERPSLSPASQGVNTDRAESIKNAIDCQDILGPCFPNLHSEFDAIRRYLDAAHFIQNVLHCANDSTLLEPTVLDSTPPMQIIELVLSENQHSMVLGCADWSKPEFAAKANFDIHCHFASKDASTPQENSSYVETQNLPPPPGGYVLQLAGILGLQSEYEQFIVMNLMVRCASNHEWYGVAAALCALLLREAQAKSMIAEDSGSARNLILMESVADVVSAESYLDCRMRHELCVTSLRLFSSTNSCLPIDTILHFFPILESQTSPYCYTGQENRPNDALNKSDDCSSARESEIHEGGAQTGEFLVFRAAGIVARQAKTIVNHVKKSTTASHSLEILQDLYQEHGMEIHGKYSQTPASLFADVCKLLPSLRANLKREAIEGLSTGPKTVSTEATLQALANLVLLWCVSESCMVRAGPVTDLSVVRNVREMLHMGAAFLLEMQDIPHAQSILVDLQNKLEVDASSALERLAQTAQPCSVVPDETIVRQLCGRGYSINGARRSAAMTNKENFSAALVWAIAHFTDEGFDSPLIYVKGTKNSSNGGFIDQKLMQLVRQTLRQVQRTIDGNEQQISSLPDQGLNLEQINSNPSNSHLTKVTQGKSFVAQKPNAALPPVSTPTQERNNEPQQTHPPPPPPLRQESKGKLLQQAPQIGSIHSQSRNPPSVPNPSHSMSESNCNVPSPPLDPKQESQLNKVPSQEKPKPTAHPPLPKLPANKGAAPLIESSLQQLARNSLNVPLPPKTTSQHTSTVPPPPPRAQPPPPPPRAQPAPPRAQPPPPRAQPAPPRAQPTPPRAPPPLPVQPGSLQTTTSSPGPPPYTFTRGLIASPLSGASLSSFEQSVSSRGIETSASSRASLREKGRIARAETKIKSKRLTVDERRKLALEGRNILEEARKARSVNIPPATVMLPRGSNTSREKIFSDADKGHKETTCDRGEEKTAKPKHAKEAVPAKVAQQDHTHLRGSNPINGTGPEKLGNTTTNGESSGRNLDGKDSLVADEGSSGKVLTNHKRTENLRVNETIAESLRNETQNGDSGGWDFDDEDSIVFDEETNGKVLTVDERSETLGGISRGSGSVVSNGCDFNNNETVLTNIDEKTEKVSHESENASDGWDFDDF</sequence>
<dbReference type="SUPFAM" id="SSF46934">
    <property type="entry name" value="UBA-like"/>
    <property type="match status" value="1"/>
</dbReference>
<feature type="region of interest" description="Disordered" evidence="1">
    <location>
        <begin position="2340"/>
        <end position="2362"/>
    </location>
</feature>
<feature type="compositionally biased region" description="Polar residues" evidence="1">
    <location>
        <begin position="1972"/>
        <end position="1997"/>
    </location>
</feature>
<protein>
    <submittedName>
        <fullName evidence="2">Uncharacterized protein</fullName>
    </submittedName>
</protein>
<feature type="compositionally biased region" description="Polar residues" evidence="1">
    <location>
        <begin position="2077"/>
        <end position="2101"/>
    </location>
</feature>
<evidence type="ECO:0000256" key="1">
    <source>
        <dbReference type="SAM" id="MobiDB-lite"/>
    </source>
</evidence>
<dbReference type="EMBL" id="HBNS01038888">
    <property type="protein sequence ID" value="CAE4636520.1"/>
    <property type="molecule type" value="Transcribed_RNA"/>
</dbReference>
<reference evidence="2" key="1">
    <citation type="submission" date="2021-01" db="EMBL/GenBank/DDBJ databases">
        <authorList>
            <person name="Corre E."/>
            <person name="Pelletier E."/>
            <person name="Niang G."/>
            <person name="Scheremetjew M."/>
            <person name="Finn R."/>
            <person name="Kale V."/>
            <person name="Holt S."/>
            <person name="Cochrane G."/>
            <person name="Meng A."/>
            <person name="Brown T."/>
            <person name="Cohen L."/>
        </authorList>
    </citation>
    <scope>NUCLEOTIDE SEQUENCE</scope>
    <source>
        <strain evidence="2">GSO104</strain>
    </source>
</reference>
<dbReference type="PANTHER" id="PTHR24216">
    <property type="entry name" value="PAXILLIN-RELATED"/>
    <property type="match status" value="1"/>
</dbReference>
<feature type="compositionally biased region" description="Basic and acidic residues" evidence="1">
    <location>
        <begin position="2102"/>
        <end position="2111"/>
    </location>
</feature>
<feature type="compositionally biased region" description="Low complexity" evidence="1">
    <location>
        <begin position="2049"/>
        <end position="2059"/>
    </location>
</feature>
<feature type="compositionally biased region" description="Basic and acidic residues" evidence="1">
    <location>
        <begin position="2340"/>
        <end position="2351"/>
    </location>
</feature>
<dbReference type="PRINTS" id="PR01217">
    <property type="entry name" value="PRICHEXTENSN"/>
</dbReference>
<organism evidence="2">
    <name type="scientific">Ditylum brightwellii</name>
    <dbReference type="NCBI Taxonomy" id="49249"/>
    <lineage>
        <taxon>Eukaryota</taxon>
        <taxon>Sar</taxon>
        <taxon>Stramenopiles</taxon>
        <taxon>Ochrophyta</taxon>
        <taxon>Bacillariophyta</taxon>
        <taxon>Mediophyceae</taxon>
        <taxon>Lithodesmiophycidae</taxon>
        <taxon>Lithodesmiales</taxon>
        <taxon>Lithodesmiaceae</taxon>
        <taxon>Ditylum</taxon>
    </lineage>
</organism>
<dbReference type="InterPro" id="IPR009060">
    <property type="entry name" value="UBA-like_sf"/>
</dbReference>
<name>A0A7S4S715_9STRA</name>
<evidence type="ECO:0000313" key="2">
    <source>
        <dbReference type="EMBL" id="CAE4636520.1"/>
    </source>
</evidence>
<proteinExistence type="predicted"/>
<feature type="compositionally biased region" description="Polar residues" evidence="1">
    <location>
        <begin position="1865"/>
        <end position="1876"/>
    </location>
</feature>
<dbReference type="PANTHER" id="PTHR24216:SF8">
    <property type="entry name" value="PAXILLIN, ISOFORM F"/>
    <property type="match status" value="1"/>
</dbReference>
<feature type="compositionally biased region" description="Pro residues" evidence="1">
    <location>
        <begin position="1998"/>
        <end position="2048"/>
    </location>
</feature>